<evidence type="ECO:0000256" key="1">
    <source>
        <dbReference type="ARBA" id="ARBA00004141"/>
    </source>
</evidence>
<evidence type="ECO:0000256" key="2">
    <source>
        <dbReference type="ARBA" id="ARBA00022692"/>
    </source>
</evidence>
<comment type="caution">
    <text evidence="6">The sequence shown here is derived from an EMBL/GenBank/DDBJ whole genome shotgun (WGS) entry which is preliminary data.</text>
</comment>
<evidence type="ECO:0000256" key="5">
    <source>
        <dbReference type="SAM" id="Phobius"/>
    </source>
</evidence>
<accession>A0ABP7YN51</accession>
<dbReference type="PIRSF" id="PIRSF030066">
    <property type="entry name" value="UCP030066"/>
    <property type="match status" value="1"/>
</dbReference>
<keyword evidence="3 5" id="KW-1133">Transmembrane helix</keyword>
<feature type="transmembrane region" description="Helical" evidence="5">
    <location>
        <begin position="72"/>
        <end position="90"/>
    </location>
</feature>
<feature type="transmembrane region" description="Helical" evidence="5">
    <location>
        <begin position="46"/>
        <end position="65"/>
    </location>
</feature>
<reference evidence="7" key="1">
    <citation type="journal article" date="2019" name="Int. J. Syst. Evol. Microbiol.">
        <title>The Global Catalogue of Microorganisms (GCM) 10K type strain sequencing project: providing services to taxonomists for standard genome sequencing and annotation.</title>
        <authorList>
            <consortium name="The Broad Institute Genomics Platform"/>
            <consortium name="The Broad Institute Genome Sequencing Center for Infectious Disease"/>
            <person name="Wu L."/>
            <person name="Ma J."/>
        </authorList>
    </citation>
    <scope>NUCLEOTIDE SEQUENCE [LARGE SCALE GENOMIC DNA]</scope>
    <source>
        <strain evidence="7">JCM 17386</strain>
    </source>
</reference>
<dbReference type="InterPro" id="IPR016944">
    <property type="entry name" value="UCP030066"/>
</dbReference>
<keyword evidence="7" id="KW-1185">Reference proteome</keyword>
<sequence>MKTAKIIFWTTTIFIFLFEGVMPAIFSQSEMAKEGIRHLGYPDYFGNALVVFKILGVLALIIPQVSGRIKEWAYAGFAFDFIFASISHFAVDGINFQSFFPLIVLAILIASYMTYHKIQRYKNIAL</sequence>
<dbReference type="Proteomes" id="UP001501333">
    <property type="component" value="Unassembled WGS sequence"/>
</dbReference>
<keyword evidence="2 5" id="KW-0812">Transmembrane</keyword>
<dbReference type="Pfam" id="PF13564">
    <property type="entry name" value="DoxX_2"/>
    <property type="match status" value="1"/>
</dbReference>
<evidence type="ECO:0000256" key="3">
    <source>
        <dbReference type="ARBA" id="ARBA00022989"/>
    </source>
</evidence>
<organism evidence="6 7">
    <name type="scientific">Flavobacterium chungbukense</name>
    <dbReference type="NCBI Taxonomy" id="877464"/>
    <lineage>
        <taxon>Bacteria</taxon>
        <taxon>Pseudomonadati</taxon>
        <taxon>Bacteroidota</taxon>
        <taxon>Flavobacteriia</taxon>
        <taxon>Flavobacteriales</taxon>
        <taxon>Flavobacteriaceae</taxon>
        <taxon>Flavobacterium</taxon>
    </lineage>
</organism>
<feature type="transmembrane region" description="Helical" evidence="5">
    <location>
        <begin position="96"/>
        <end position="115"/>
    </location>
</feature>
<dbReference type="EMBL" id="BAABAO010000013">
    <property type="protein sequence ID" value="GAA4137781.1"/>
    <property type="molecule type" value="Genomic_DNA"/>
</dbReference>
<dbReference type="InterPro" id="IPR032808">
    <property type="entry name" value="DoxX"/>
</dbReference>
<evidence type="ECO:0000313" key="6">
    <source>
        <dbReference type="EMBL" id="GAA4137781.1"/>
    </source>
</evidence>
<feature type="transmembrane region" description="Helical" evidence="5">
    <location>
        <begin position="7"/>
        <end position="26"/>
    </location>
</feature>
<dbReference type="RefSeq" id="WP_229349654.1">
    <property type="nucleotide sequence ID" value="NZ_BAABAO010000013.1"/>
</dbReference>
<evidence type="ECO:0000256" key="4">
    <source>
        <dbReference type="ARBA" id="ARBA00023136"/>
    </source>
</evidence>
<gene>
    <name evidence="6" type="ORF">GCM10022250_35920</name>
</gene>
<proteinExistence type="predicted"/>
<name>A0ABP7YN51_9FLAO</name>
<protein>
    <submittedName>
        <fullName evidence="6">DoxX family protein</fullName>
    </submittedName>
</protein>
<comment type="subcellular location">
    <subcellularLocation>
        <location evidence="1">Membrane</location>
        <topology evidence="1">Multi-pass membrane protein</topology>
    </subcellularLocation>
</comment>
<keyword evidence="4 5" id="KW-0472">Membrane</keyword>
<evidence type="ECO:0000313" key="7">
    <source>
        <dbReference type="Proteomes" id="UP001501333"/>
    </source>
</evidence>